<protein>
    <submittedName>
        <fullName evidence="3">Uncharacterized protein</fullName>
    </submittedName>
</protein>
<dbReference type="EMBL" id="JAWDGP010003778">
    <property type="protein sequence ID" value="KAK3771000.1"/>
    <property type="molecule type" value="Genomic_DNA"/>
</dbReference>
<evidence type="ECO:0000256" key="1">
    <source>
        <dbReference type="SAM" id="MobiDB-lite"/>
    </source>
</evidence>
<feature type="region of interest" description="Disordered" evidence="1">
    <location>
        <begin position="212"/>
        <end position="232"/>
    </location>
</feature>
<proteinExistence type="predicted"/>
<keyword evidence="4" id="KW-1185">Reference proteome</keyword>
<evidence type="ECO:0000256" key="2">
    <source>
        <dbReference type="SAM" id="Phobius"/>
    </source>
</evidence>
<accession>A0AAE1DIG7</accession>
<evidence type="ECO:0000313" key="3">
    <source>
        <dbReference type="EMBL" id="KAK3771000.1"/>
    </source>
</evidence>
<organism evidence="3 4">
    <name type="scientific">Elysia crispata</name>
    <name type="common">lettuce slug</name>
    <dbReference type="NCBI Taxonomy" id="231223"/>
    <lineage>
        <taxon>Eukaryota</taxon>
        <taxon>Metazoa</taxon>
        <taxon>Spiralia</taxon>
        <taxon>Lophotrochozoa</taxon>
        <taxon>Mollusca</taxon>
        <taxon>Gastropoda</taxon>
        <taxon>Heterobranchia</taxon>
        <taxon>Euthyneura</taxon>
        <taxon>Panpulmonata</taxon>
        <taxon>Sacoglossa</taxon>
        <taxon>Placobranchoidea</taxon>
        <taxon>Plakobranchidae</taxon>
        <taxon>Elysia</taxon>
    </lineage>
</organism>
<dbReference type="AlphaFoldDB" id="A0AAE1DIG7"/>
<feature type="transmembrane region" description="Helical" evidence="2">
    <location>
        <begin position="166"/>
        <end position="193"/>
    </location>
</feature>
<sequence>MDPPSSHFNVPIWSPTPLSAPYPYGALLLILHRSHMDPPSSHCTVLIWSPTPLTAHTHMDPPSSHFNVPIWSPTPLSAPYPYGALLPSLHHAHFLPSLSTPHQHTAAASHHDSTNLSYLPYSGPPCIYQNVPRPRLVRYADGMIPATNCVFSTALQQSEESDGAGVIIWAITATVVAVAALAAVAAIIGVLMCRRNRKRSDLFRTTDSYGDVKLGRHPDEQNPTPGQPHVGGDIRLDQLYESIGTDSHRGDATDNRRIAPQQGMSAIKRANHDYRSTETDQNYVNLYSSGFDHYDKPVELMTEGTAYETPASLAVKPSDRH</sequence>
<keyword evidence="2" id="KW-0472">Membrane</keyword>
<reference evidence="3" key="1">
    <citation type="journal article" date="2023" name="G3 (Bethesda)">
        <title>A reference genome for the long-term kleptoplast-retaining sea slug Elysia crispata morphotype clarki.</title>
        <authorList>
            <person name="Eastman K.E."/>
            <person name="Pendleton A.L."/>
            <person name="Shaikh M.A."/>
            <person name="Suttiyut T."/>
            <person name="Ogas R."/>
            <person name="Tomko P."/>
            <person name="Gavelis G."/>
            <person name="Widhalm J.R."/>
            <person name="Wisecaver J.H."/>
        </authorList>
    </citation>
    <scope>NUCLEOTIDE SEQUENCE</scope>
    <source>
        <strain evidence="3">ECLA1</strain>
    </source>
</reference>
<evidence type="ECO:0000313" key="4">
    <source>
        <dbReference type="Proteomes" id="UP001283361"/>
    </source>
</evidence>
<gene>
    <name evidence="3" type="ORF">RRG08_002049</name>
</gene>
<comment type="caution">
    <text evidence="3">The sequence shown here is derived from an EMBL/GenBank/DDBJ whole genome shotgun (WGS) entry which is preliminary data.</text>
</comment>
<dbReference type="Proteomes" id="UP001283361">
    <property type="component" value="Unassembled WGS sequence"/>
</dbReference>
<keyword evidence="2" id="KW-0812">Transmembrane</keyword>
<keyword evidence="2" id="KW-1133">Transmembrane helix</keyword>
<name>A0AAE1DIG7_9GAST</name>